<evidence type="ECO:0000313" key="4">
    <source>
        <dbReference type="Proteomes" id="UP000001312"/>
    </source>
</evidence>
<evidence type="ECO:0000256" key="2">
    <source>
        <dbReference type="SAM" id="Phobius"/>
    </source>
</evidence>
<evidence type="ECO:0000256" key="1">
    <source>
        <dbReference type="SAM" id="MobiDB-lite"/>
    </source>
</evidence>
<organism evidence="3 4">
    <name type="scientific">Sclerotinia sclerotiorum (strain ATCC 18683 / 1980 / Ss-1)</name>
    <name type="common">White mold</name>
    <name type="synonym">Whetzelinia sclerotiorum</name>
    <dbReference type="NCBI Taxonomy" id="665079"/>
    <lineage>
        <taxon>Eukaryota</taxon>
        <taxon>Fungi</taxon>
        <taxon>Dikarya</taxon>
        <taxon>Ascomycota</taxon>
        <taxon>Pezizomycotina</taxon>
        <taxon>Leotiomycetes</taxon>
        <taxon>Helotiales</taxon>
        <taxon>Sclerotiniaceae</taxon>
        <taxon>Sclerotinia</taxon>
    </lineage>
</organism>
<evidence type="ECO:0000313" key="3">
    <source>
        <dbReference type="EMBL" id="EDO01032.1"/>
    </source>
</evidence>
<dbReference type="EMBL" id="CH476624">
    <property type="protein sequence ID" value="EDO01032.1"/>
    <property type="molecule type" value="Genomic_DNA"/>
</dbReference>
<feature type="region of interest" description="Disordered" evidence="1">
    <location>
        <begin position="228"/>
        <end position="248"/>
    </location>
</feature>
<dbReference type="OMA" id="CTMIAVA"/>
<sequence>MFPFGTIRRLLPTAQQWKWYGIGSISLQIYGNRTIWLLQARIIGQLQDEDALAFKKMACDECTMIAVAAAIVAQIAITGLSLESLNQTHWIAKSSFVMSLTFALVAVYYSVAQQRILGRLIKAKDVRNWIRGRKQAINRIFSIEIGLELDPCEPDEYTPRISDVRLYLSGGMYVVLGWFHSKEERSESEIIDGYLHEYLANHPDALSRWNFDSHWQFRNGILRRISSSTDTEERVATAPTEPQELGNV</sequence>
<feature type="transmembrane region" description="Helical" evidence="2">
    <location>
        <begin position="62"/>
        <end position="82"/>
    </location>
</feature>
<dbReference type="Proteomes" id="UP000001312">
    <property type="component" value="Unassembled WGS sequence"/>
</dbReference>
<dbReference type="eggNOG" id="ENOG502S8WA">
    <property type="taxonomic scope" value="Eukaryota"/>
</dbReference>
<keyword evidence="2" id="KW-0812">Transmembrane</keyword>
<dbReference type="InParanoid" id="A7EDW6"/>
<dbReference type="KEGG" id="ssl:SS1G_03506"/>
<keyword evidence="4" id="KW-1185">Reference proteome</keyword>
<dbReference type="AlphaFoldDB" id="A7EDW6"/>
<accession>A7EDW6</accession>
<reference evidence="4" key="1">
    <citation type="journal article" date="2011" name="PLoS Genet.">
        <title>Genomic analysis of the necrotrophic fungal pathogens Sclerotinia sclerotiorum and Botrytis cinerea.</title>
        <authorList>
            <person name="Amselem J."/>
            <person name="Cuomo C.A."/>
            <person name="van Kan J.A."/>
            <person name="Viaud M."/>
            <person name="Benito E.P."/>
            <person name="Couloux A."/>
            <person name="Coutinho P.M."/>
            <person name="de Vries R.P."/>
            <person name="Dyer P.S."/>
            <person name="Fillinger S."/>
            <person name="Fournier E."/>
            <person name="Gout L."/>
            <person name="Hahn M."/>
            <person name="Kohn L."/>
            <person name="Lapalu N."/>
            <person name="Plummer K.M."/>
            <person name="Pradier J.M."/>
            <person name="Quevillon E."/>
            <person name="Sharon A."/>
            <person name="Simon A."/>
            <person name="ten Have A."/>
            <person name="Tudzynski B."/>
            <person name="Tudzynski P."/>
            <person name="Wincker P."/>
            <person name="Andrew M."/>
            <person name="Anthouard V."/>
            <person name="Beever R.E."/>
            <person name="Beffa R."/>
            <person name="Benoit I."/>
            <person name="Bouzid O."/>
            <person name="Brault B."/>
            <person name="Chen Z."/>
            <person name="Choquer M."/>
            <person name="Collemare J."/>
            <person name="Cotton P."/>
            <person name="Danchin E.G."/>
            <person name="Da Silva C."/>
            <person name="Gautier A."/>
            <person name="Giraud C."/>
            <person name="Giraud T."/>
            <person name="Gonzalez C."/>
            <person name="Grossetete S."/>
            <person name="Guldener U."/>
            <person name="Henrissat B."/>
            <person name="Howlett B.J."/>
            <person name="Kodira C."/>
            <person name="Kretschmer M."/>
            <person name="Lappartient A."/>
            <person name="Leroch M."/>
            <person name="Levis C."/>
            <person name="Mauceli E."/>
            <person name="Neuveglise C."/>
            <person name="Oeser B."/>
            <person name="Pearson M."/>
            <person name="Poulain J."/>
            <person name="Poussereau N."/>
            <person name="Quesneville H."/>
            <person name="Rascle C."/>
            <person name="Schumacher J."/>
            <person name="Segurens B."/>
            <person name="Sexton A."/>
            <person name="Silva E."/>
            <person name="Sirven C."/>
            <person name="Soanes D.M."/>
            <person name="Talbot N.J."/>
            <person name="Templeton M."/>
            <person name="Yandava C."/>
            <person name="Yarden O."/>
            <person name="Zeng Q."/>
            <person name="Rollins J.A."/>
            <person name="Lebrun M.H."/>
            <person name="Dickman M."/>
        </authorList>
    </citation>
    <scope>NUCLEOTIDE SEQUENCE [LARGE SCALE GENOMIC DNA]</scope>
    <source>
        <strain evidence="4">ATCC 18683 / 1980 / Ss-1</strain>
    </source>
</reference>
<dbReference type="GeneID" id="5491720"/>
<dbReference type="HOGENOM" id="CLU_1120684_0_0_1"/>
<name>A7EDW6_SCLS1</name>
<protein>
    <submittedName>
        <fullName evidence="3">Uncharacterized protein</fullName>
    </submittedName>
</protein>
<gene>
    <name evidence="3" type="ORF">SS1G_03506</name>
</gene>
<keyword evidence="2" id="KW-0472">Membrane</keyword>
<feature type="transmembrane region" description="Helical" evidence="2">
    <location>
        <begin position="94"/>
        <end position="112"/>
    </location>
</feature>
<keyword evidence="2" id="KW-1133">Transmembrane helix</keyword>
<proteinExistence type="predicted"/>
<dbReference type="RefSeq" id="XP_001595417.1">
    <property type="nucleotide sequence ID" value="XM_001595367.1"/>
</dbReference>